<dbReference type="Proteomes" id="UP000280073">
    <property type="component" value="Unassembled WGS sequence"/>
</dbReference>
<organism evidence="1 2">
    <name type="scientific">Acinetobacter baumannii</name>
    <dbReference type="NCBI Taxonomy" id="470"/>
    <lineage>
        <taxon>Bacteria</taxon>
        <taxon>Pseudomonadati</taxon>
        <taxon>Pseudomonadota</taxon>
        <taxon>Gammaproteobacteria</taxon>
        <taxon>Moraxellales</taxon>
        <taxon>Moraxellaceae</taxon>
        <taxon>Acinetobacter</taxon>
        <taxon>Acinetobacter calcoaceticus/baumannii complex</taxon>
    </lineage>
</organism>
<dbReference type="EMBL" id="RFDI01002535">
    <property type="protein sequence ID" value="RSR15445.1"/>
    <property type="molecule type" value="Genomic_DNA"/>
</dbReference>
<dbReference type="SUPFAM" id="SSF53850">
    <property type="entry name" value="Periplasmic binding protein-like II"/>
    <property type="match status" value="1"/>
</dbReference>
<proteinExistence type="predicted"/>
<name>A0A3R9RUK0_ACIBA</name>
<dbReference type="AlphaFoldDB" id="A0A3R9RUK0"/>
<evidence type="ECO:0000313" key="1">
    <source>
        <dbReference type="EMBL" id="RSR15445.1"/>
    </source>
</evidence>
<reference evidence="1 2" key="1">
    <citation type="submission" date="2018-10" db="EMBL/GenBank/DDBJ databases">
        <title>GWAS and RNA-Seq identify cryptic mechanisms of antimicrobial resistance in Acinetobacter baumannii.</title>
        <authorList>
            <person name="Sahl J.W."/>
        </authorList>
    </citation>
    <scope>NUCLEOTIDE SEQUENCE [LARGE SCALE GENOMIC DNA]</scope>
    <source>
        <strain evidence="1 2">TG28175</strain>
    </source>
</reference>
<accession>A0A3R9RUK0</accession>
<evidence type="ECO:0000313" key="2">
    <source>
        <dbReference type="Proteomes" id="UP000280073"/>
    </source>
</evidence>
<sequence>DQEFIAPAVKKGNTQLLNWLNTEIKQLRTSGEIKKIYDETLKPIYGDSVNPNVFLDVGQ</sequence>
<protein>
    <submittedName>
        <fullName evidence="1">Glutamine-binding protein</fullName>
    </submittedName>
</protein>
<comment type="caution">
    <text evidence="1">The sequence shown here is derived from an EMBL/GenBank/DDBJ whole genome shotgun (WGS) entry which is preliminary data.</text>
</comment>
<gene>
    <name evidence="1" type="ORF">EA686_28650</name>
</gene>
<feature type="non-terminal residue" evidence="1">
    <location>
        <position position="1"/>
    </location>
</feature>
<dbReference type="Gene3D" id="3.40.190.10">
    <property type="entry name" value="Periplasmic binding protein-like II"/>
    <property type="match status" value="1"/>
</dbReference>